<keyword evidence="1" id="KW-0547">Nucleotide-binding</keyword>
<feature type="domain" description="NACHT" evidence="3">
    <location>
        <begin position="322"/>
        <end position="659"/>
    </location>
</feature>
<evidence type="ECO:0000313" key="5">
    <source>
        <dbReference type="Proteomes" id="UP001601948"/>
    </source>
</evidence>
<dbReference type="PROSITE" id="PS50837">
    <property type="entry name" value="NACHT"/>
    <property type="match status" value="1"/>
</dbReference>
<dbReference type="SUPFAM" id="SSF52540">
    <property type="entry name" value="P-loop containing nucleoside triphosphate hydrolases"/>
    <property type="match status" value="1"/>
</dbReference>
<evidence type="ECO:0000313" key="4">
    <source>
        <dbReference type="EMBL" id="MFF3226365.1"/>
    </source>
</evidence>
<evidence type="ECO:0000256" key="2">
    <source>
        <dbReference type="ARBA" id="ARBA00022840"/>
    </source>
</evidence>
<dbReference type="InterPro" id="IPR032675">
    <property type="entry name" value="LRR_dom_sf"/>
</dbReference>
<proteinExistence type="predicted"/>
<accession>A0ABW6QYM4</accession>
<dbReference type="SUPFAM" id="SSF52047">
    <property type="entry name" value="RNI-like"/>
    <property type="match status" value="1"/>
</dbReference>
<dbReference type="Gene3D" id="3.40.50.300">
    <property type="entry name" value="P-loop containing nucleotide triphosphate hydrolases"/>
    <property type="match status" value="1"/>
</dbReference>
<comment type="caution">
    <text evidence="4">The sequence shown here is derived from an EMBL/GenBank/DDBJ whole genome shotgun (WGS) entry which is preliminary data.</text>
</comment>
<dbReference type="InterPro" id="IPR054547">
    <property type="entry name" value="NNH1"/>
</dbReference>
<gene>
    <name evidence="4" type="ORF">ACFYV7_26450</name>
</gene>
<evidence type="ECO:0000256" key="1">
    <source>
        <dbReference type="ARBA" id="ARBA00022741"/>
    </source>
</evidence>
<protein>
    <submittedName>
        <fullName evidence="4">NACHT domain-containing protein</fullName>
    </submittedName>
</protein>
<dbReference type="PANTHER" id="PTHR46844:SF1">
    <property type="entry name" value="SLR5058 PROTEIN"/>
    <property type="match status" value="1"/>
</dbReference>
<evidence type="ECO:0000259" key="3">
    <source>
        <dbReference type="PROSITE" id="PS50837"/>
    </source>
</evidence>
<name>A0ABW6QYM4_9NOCA</name>
<dbReference type="Gene3D" id="3.80.10.10">
    <property type="entry name" value="Ribonuclease Inhibitor"/>
    <property type="match status" value="1"/>
</dbReference>
<keyword evidence="2" id="KW-0067">ATP-binding</keyword>
<sequence length="1086" mass="119671">MAGVSIAWLGGAERTGLPAILRSSLAVSDSGGIIEGYEVDRTAHPCDRGHMSAELVAVRLGTALVGRAAKLLLAKQQSDQARRSGMDDLIRHHIPGFRPQRSVKRQFEQIADAVAGRLEPMLAHEFRGMDEGEHTAVVDAVVDTFEQADLSDAAIFASNADPAQLARRMRETVRTPDWLSAAGSALYEQLVAECCDCYVQIVRHLPVFVERAVPELLRRVDRLGSDVVQVLARLPKRSLYAPDGSDHDAAFRREYLELISRTLDEVELFSFAVEQPLRTKLSVAYVSLRVVGQNYLWFGDRRQADEQGLGGGRVEAALSRKLRILLRGEAGSGKTTLLRWLAVTAARATFTGDLAAWNGLVPVLLRLRSYTARELPKLHELLDDAAGPLTSHMPEAWVDRQLASGQILLLVDGVDELVPADRDKVREWITLLLNAYPQTRMVVTSRPAAAHHDWLATTDFTPVELERMTQSDLNAFIRQWHQAVGESGQRLPCAPTELPDYERALIASIRDRPHLQALAANPLLAAMLCSLHLRRKRQLPRNRMELYQIAVDLLVQRRDAERHIPSAQGASLSLTDKVTVLRDLAWRLSDNNLNEVDIDRAAGYVTTKTASMRHLEVDPRDVLDYLLNRSGILRSPADGRIDFVHRTFQEYLAAAEAAAQDRIGNLVGRAHLDVWHDTVIMAAGHANSSQRGELITGLLDRASDDDRNGRHLRLLAASCWETIESLSGELAQRLDETIAGLVPPQDLDEAASLVAVGEPLLRYLPKNLEDVPDVSAMTTVRTAALIGGPASLRLLGGYSKDTREEIRHELIATWDYYDPTEYADEVLASFPPEPGLDLWLFRPRQWKPTVRLDNLRSLIVEFPSSIGTLAGDGLPAAPLLSLFRLTGVNDLRALAAVRDLGYLRELVLATNDHQAVLDGLDELAACTGLRRLQLVGWKSLPQLAAASLPVQLRSLGLEPVPVGYNLTCLVDHGLSKLSLSGEGAPAALTTVGRALHLERLTLADCDLIDELPALTATLPRLRSLELAAVTLPDDLTPFGDFPLLETISLKDCAGVDGRTVDLTSIPHPRAPRRLIVTTMPRRRRGR</sequence>
<dbReference type="Pfam" id="PF22733">
    <property type="entry name" value="NNH1"/>
    <property type="match status" value="1"/>
</dbReference>
<organism evidence="4 5">
    <name type="scientific">Nocardia suismassiliense</name>
    <dbReference type="NCBI Taxonomy" id="2077092"/>
    <lineage>
        <taxon>Bacteria</taxon>
        <taxon>Bacillati</taxon>
        <taxon>Actinomycetota</taxon>
        <taxon>Actinomycetes</taxon>
        <taxon>Mycobacteriales</taxon>
        <taxon>Nocardiaceae</taxon>
        <taxon>Nocardia</taxon>
    </lineage>
</organism>
<dbReference type="InterPro" id="IPR027417">
    <property type="entry name" value="P-loop_NTPase"/>
</dbReference>
<dbReference type="Proteomes" id="UP001601948">
    <property type="component" value="Unassembled WGS sequence"/>
</dbReference>
<keyword evidence="5" id="KW-1185">Reference proteome</keyword>
<dbReference type="InterPro" id="IPR007111">
    <property type="entry name" value="NACHT_NTPase"/>
</dbReference>
<reference evidence="4 5" key="1">
    <citation type="submission" date="2024-10" db="EMBL/GenBank/DDBJ databases">
        <title>The Natural Products Discovery Center: Release of the First 8490 Sequenced Strains for Exploring Actinobacteria Biosynthetic Diversity.</title>
        <authorList>
            <person name="Kalkreuter E."/>
            <person name="Kautsar S.A."/>
            <person name="Yang D."/>
            <person name="Bader C.D."/>
            <person name="Teijaro C.N."/>
            <person name="Fluegel L."/>
            <person name="Davis C.M."/>
            <person name="Simpson J.R."/>
            <person name="Lauterbach L."/>
            <person name="Steele A.D."/>
            <person name="Gui C."/>
            <person name="Meng S."/>
            <person name="Li G."/>
            <person name="Viehrig K."/>
            <person name="Ye F."/>
            <person name="Su P."/>
            <person name="Kiefer A.F."/>
            <person name="Nichols A."/>
            <person name="Cepeda A.J."/>
            <person name="Yan W."/>
            <person name="Fan B."/>
            <person name="Jiang Y."/>
            <person name="Adhikari A."/>
            <person name="Zheng C.-J."/>
            <person name="Schuster L."/>
            <person name="Cowan T.M."/>
            <person name="Smanski M.J."/>
            <person name="Chevrette M.G."/>
            <person name="De Carvalho L.P.S."/>
            <person name="Shen B."/>
        </authorList>
    </citation>
    <scope>NUCLEOTIDE SEQUENCE [LARGE SCALE GENOMIC DNA]</scope>
    <source>
        <strain evidence="4 5">NPDC003040</strain>
    </source>
</reference>
<dbReference type="RefSeq" id="WP_387721518.1">
    <property type="nucleotide sequence ID" value="NZ_JBIAPI010000007.1"/>
</dbReference>
<dbReference type="PANTHER" id="PTHR46844">
    <property type="entry name" value="SLR5058 PROTEIN"/>
    <property type="match status" value="1"/>
</dbReference>
<dbReference type="Pfam" id="PF05729">
    <property type="entry name" value="NACHT"/>
    <property type="match status" value="1"/>
</dbReference>
<dbReference type="EMBL" id="JBIAPI010000007">
    <property type="protein sequence ID" value="MFF3226365.1"/>
    <property type="molecule type" value="Genomic_DNA"/>
</dbReference>